<dbReference type="InterPro" id="IPR003313">
    <property type="entry name" value="AraC-bd"/>
</dbReference>
<gene>
    <name evidence="5" type="ORF">ET464_01625</name>
</gene>
<protein>
    <submittedName>
        <fullName evidence="5">AraC family transcriptional regulator</fullName>
    </submittedName>
</protein>
<evidence type="ECO:0000256" key="3">
    <source>
        <dbReference type="ARBA" id="ARBA00023163"/>
    </source>
</evidence>
<organism evidence="5 6">
    <name type="scientific">Paenibacillus protaetiae</name>
    <dbReference type="NCBI Taxonomy" id="2509456"/>
    <lineage>
        <taxon>Bacteria</taxon>
        <taxon>Bacillati</taxon>
        <taxon>Bacillota</taxon>
        <taxon>Bacilli</taxon>
        <taxon>Bacillales</taxon>
        <taxon>Paenibacillaceae</taxon>
        <taxon>Paenibacillus</taxon>
    </lineage>
</organism>
<keyword evidence="6" id="KW-1185">Reference proteome</keyword>
<dbReference type="SMART" id="SM00342">
    <property type="entry name" value="HTH_ARAC"/>
    <property type="match status" value="1"/>
</dbReference>
<dbReference type="PANTHER" id="PTHR43280:SF2">
    <property type="entry name" value="HTH-TYPE TRANSCRIPTIONAL REGULATOR EXSA"/>
    <property type="match status" value="1"/>
</dbReference>
<evidence type="ECO:0000256" key="2">
    <source>
        <dbReference type="ARBA" id="ARBA00023125"/>
    </source>
</evidence>
<dbReference type="InterPro" id="IPR009057">
    <property type="entry name" value="Homeodomain-like_sf"/>
</dbReference>
<dbReference type="PANTHER" id="PTHR43280">
    <property type="entry name" value="ARAC-FAMILY TRANSCRIPTIONAL REGULATOR"/>
    <property type="match status" value="1"/>
</dbReference>
<dbReference type="SUPFAM" id="SSF46689">
    <property type="entry name" value="Homeodomain-like"/>
    <property type="match status" value="2"/>
</dbReference>
<dbReference type="Pfam" id="PF02311">
    <property type="entry name" value="AraC_binding"/>
    <property type="match status" value="1"/>
</dbReference>
<feature type="domain" description="HTH araC/xylS-type" evidence="4">
    <location>
        <begin position="185"/>
        <end position="283"/>
    </location>
</feature>
<dbReference type="PRINTS" id="PR00032">
    <property type="entry name" value="HTHARAC"/>
</dbReference>
<dbReference type="AlphaFoldDB" id="A0A4P6EQZ5"/>
<dbReference type="Gene3D" id="1.10.10.60">
    <property type="entry name" value="Homeodomain-like"/>
    <property type="match status" value="2"/>
</dbReference>
<keyword evidence="3" id="KW-0804">Transcription</keyword>
<dbReference type="EMBL" id="CP035492">
    <property type="protein sequence ID" value="QAY65272.1"/>
    <property type="molecule type" value="Genomic_DNA"/>
</dbReference>
<dbReference type="GO" id="GO:0003700">
    <property type="term" value="F:DNA-binding transcription factor activity"/>
    <property type="evidence" value="ECO:0007669"/>
    <property type="project" value="InterPro"/>
</dbReference>
<dbReference type="SUPFAM" id="SSF51215">
    <property type="entry name" value="Regulatory protein AraC"/>
    <property type="match status" value="1"/>
</dbReference>
<dbReference type="Pfam" id="PF12833">
    <property type="entry name" value="HTH_18"/>
    <property type="match status" value="1"/>
</dbReference>
<dbReference type="InterPro" id="IPR037923">
    <property type="entry name" value="HTH-like"/>
</dbReference>
<keyword evidence="1" id="KW-0805">Transcription regulation</keyword>
<dbReference type="RefSeq" id="WP_129437677.1">
    <property type="nucleotide sequence ID" value="NZ_CP035492.1"/>
</dbReference>
<dbReference type="Proteomes" id="UP000293568">
    <property type="component" value="Chromosome"/>
</dbReference>
<name>A0A4P6EQZ5_9BACL</name>
<keyword evidence="2" id="KW-0238">DNA-binding</keyword>
<reference evidence="5 6" key="1">
    <citation type="submission" date="2019-01" db="EMBL/GenBank/DDBJ databases">
        <title>Genome sequencing of strain FW100M-2.</title>
        <authorList>
            <person name="Heo J."/>
            <person name="Kim S.-J."/>
            <person name="Kim J.-S."/>
            <person name="Hong S.-B."/>
            <person name="Kwon S.-W."/>
        </authorList>
    </citation>
    <scope>NUCLEOTIDE SEQUENCE [LARGE SCALE GENOMIC DNA]</scope>
    <source>
        <strain evidence="5 6">FW100M-2</strain>
    </source>
</reference>
<dbReference type="OrthoDB" id="9809338at2"/>
<dbReference type="GO" id="GO:0043565">
    <property type="term" value="F:sequence-specific DNA binding"/>
    <property type="evidence" value="ECO:0007669"/>
    <property type="project" value="InterPro"/>
</dbReference>
<evidence type="ECO:0000313" key="5">
    <source>
        <dbReference type="EMBL" id="QAY65272.1"/>
    </source>
</evidence>
<dbReference type="InterPro" id="IPR018060">
    <property type="entry name" value="HTH_AraC"/>
</dbReference>
<dbReference type="Gene3D" id="2.60.120.10">
    <property type="entry name" value="Jelly Rolls"/>
    <property type="match status" value="1"/>
</dbReference>
<proteinExistence type="predicted"/>
<dbReference type="InterPro" id="IPR014710">
    <property type="entry name" value="RmlC-like_jellyroll"/>
</dbReference>
<dbReference type="PROSITE" id="PS01124">
    <property type="entry name" value="HTH_ARAC_FAMILY_2"/>
    <property type="match status" value="1"/>
</dbReference>
<sequence>MHKIDRLQFELGLYSYSHKLKSDASRWYHAHQGIEMLYVFEGEGHIMLEGKPYPLQNGTLIWVQPYQLHLVDVPARPGNAYIRTNLTFDPYSLAGCLAAFPELHRFYNRIWKDNLPVQIFWLREDHSELLAILEEFDKLRSEPSAQRDESFGLLMLRLLRFLQRQPFRGHEADMNASPRMLKHMESMTDWLEQHYREPFRLEEMARDLFLSPYHLSHLCKEATGITLSEQITLRRMKEACALLAGTSKTIQEIAKEVGGLSPSYFCQMFKKNKGVTPEQYRRTIRSGLQR</sequence>
<evidence type="ECO:0000259" key="4">
    <source>
        <dbReference type="PROSITE" id="PS01124"/>
    </source>
</evidence>
<dbReference type="KEGG" id="pprt:ET464_01625"/>
<accession>A0A4P6EQZ5</accession>
<dbReference type="InterPro" id="IPR020449">
    <property type="entry name" value="Tscrpt_reg_AraC-type_HTH"/>
</dbReference>
<evidence type="ECO:0000313" key="6">
    <source>
        <dbReference type="Proteomes" id="UP000293568"/>
    </source>
</evidence>
<evidence type="ECO:0000256" key="1">
    <source>
        <dbReference type="ARBA" id="ARBA00023015"/>
    </source>
</evidence>